<name>A0A4S8R9J6_9HELO</name>
<gene>
    <name evidence="1" type="ORF">BGAL_0061g00210</name>
</gene>
<sequence>MTRLSGDVMGYVKDSDRAKLENLEGRVEKLKIIMMVWSSMCTA</sequence>
<proteinExistence type="predicted"/>
<organism evidence="1 2">
    <name type="scientific">Botrytis galanthina</name>
    <dbReference type="NCBI Taxonomy" id="278940"/>
    <lineage>
        <taxon>Eukaryota</taxon>
        <taxon>Fungi</taxon>
        <taxon>Dikarya</taxon>
        <taxon>Ascomycota</taxon>
        <taxon>Pezizomycotina</taxon>
        <taxon>Leotiomycetes</taxon>
        <taxon>Helotiales</taxon>
        <taxon>Sclerotiniaceae</taxon>
        <taxon>Botrytis</taxon>
    </lineage>
</organism>
<keyword evidence="2" id="KW-1185">Reference proteome</keyword>
<dbReference type="OrthoDB" id="4737394at2759"/>
<comment type="caution">
    <text evidence="1">The sequence shown here is derived from an EMBL/GenBank/DDBJ whole genome shotgun (WGS) entry which is preliminary data.</text>
</comment>
<dbReference type="EMBL" id="PQXL01000061">
    <property type="protein sequence ID" value="THV53045.1"/>
    <property type="molecule type" value="Genomic_DNA"/>
</dbReference>
<dbReference type="Proteomes" id="UP000308671">
    <property type="component" value="Unassembled WGS sequence"/>
</dbReference>
<accession>A0A4S8R9J6</accession>
<protein>
    <submittedName>
        <fullName evidence="1">Uncharacterized protein</fullName>
    </submittedName>
</protein>
<reference evidence="1 2" key="1">
    <citation type="submission" date="2017-12" db="EMBL/GenBank/DDBJ databases">
        <title>Comparative genomics of Botrytis spp.</title>
        <authorList>
            <person name="Valero-Jimenez C.A."/>
            <person name="Tapia P."/>
            <person name="Veloso J."/>
            <person name="Silva-Moreno E."/>
            <person name="Staats M."/>
            <person name="Valdes J.H."/>
            <person name="Van Kan J.A.L."/>
        </authorList>
    </citation>
    <scope>NUCLEOTIDE SEQUENCE [LARGE SCALE GENOMIC DNA]</scope>
    <source>
        <strain evidence="1 2">MUCL435</strain>
    </source>
</reference>
<dbReference type="AlphaFoldDB" id="A0A4S8R9J6"/>
<evidence type="ECO:0000313" key="2">
    <source>
        <dbReference type="Proteomes" id="UP000308671"/>
    </source>
</evidence>
<evidence type="ECO:0000313" key="1">
    <source>
        <dbReference type="EMBL" id="THV53045.1"/>
    </source>
</evidence>